<keyword evidence="2" id="KW-0812">Transmembrane</keyword>
<feature type="compositionally biased region" description="Low complexity" evidence="1">
    <location>
        <begin position="102"/>
        <end position="114"/>
    </location>
</feature>
<dbReference type="KEGG" id="lgn:ABM34_11240"/>
<proteinExistence type="predicted"/>
<keyword evidence="2" id="KW-0472">Membrane</keyword>
<dbReference type="Proteomes" id="UP000036106">
    <property type="component" value="Chromosome"/>
</dbReference>
<gene>
    <name evidence="3" type="ORF">ABM34_11240</name>
</gene>
<protein>
    <submittedName>
        <fullName evidence="3">Uncharacterized protein</fullName>
    </submittedName>
</protein>
<name>A0A0H4QJF5_9LACO</name>
<evidence type="ECO:0000313" key="3">
    <source>
        <dbReference type="EMBL" id="AKP68052.1"/>
    </source>
</evidence>
<sequence>MRKGSRRRTNNRGKVALMFVCSSIIVGMVGGLSINMAQSDTGKNPQFIEQSGSMYKNSNVSVEVVDKKGNGGNGTTTHPGSKPGLKPGGNHGSGSNVGHGGDSSSNNGARSGNNVDGNDETPAVIVDEYGNNEFPQTGAEKDNLSLIGAVMLGAPALLLAVKKLIQLS</sequence>
<feature type="compositionally biased region" description="Gly residues" evidence="1">
    <location>
        <begin position="86"/>
        <end position="101"/>
    </location>
</feature>
<evidence type="ECO:0000256" key="1">
    <source>
        <dbReference type="SAM" id="MobiDB-lite"/>
    </source>
</evidence>
<dbReference type="RefSeq" id="WP_048705806.1">
    <property type="nucleotide sequence ID" value="NZ_CP012034.1"/>
</dbReference>
<evidence type="ECO:0000256" key="2">
    <source>
        <dbReference type="SAM" id="Phobius"/>
    </source>
</evidence>
<dbReference type="STRING" id="1007676.ABM34_11240"/>
<evidence type="ECO:0000313" key="4">
    <source>
        <dbReference type="Proteomes" id="UP000036106"/>
    </source>
</evidence>
<feature type="transmembrane region" description="Helical" evidence="2">
    <location>
        <begin position="15"/>
        <end position="34"/>
    </location>
</feature>
<reference evidence="4" key="1">
    <citation type="submission" date="2015-07" db="EMBL/GenBank/DDBJ databases">
        <title>Lactobacillus ginsenosidimutans/EMML 3141/ whole genome sequencing.</title>
        <authorList>
            <person name="Kim M.K."/>
            <person name="Im W.-T."/>
            <person name="Srinivasan S."/>
            <person name="Lee J.-J."/>
        </authorList>
    </citation>
    <scope>NUCLEOTIDE SEQUENCE [LARGE SCALE GENOMIC DNA]</scope>
    <source>
        <strain evidence="4">EMML 3041</strain>
    </source>
</reference>
<organism evidence="3 4">
    <name type="scientific">Companilactobacillus ginsenosidimutans</name>
    <dbReference type="NCBI Taxonomy" id="1007676"/>
    <lineage>
        <taxon>Bacteria</taxon>
        <taxon>Bacillati</taxon>
        <taxon>Bacillota</taxon>
        <taxon>Bacilli</taxon>
        <taxon>Lactobacillales</taxon>
        <taxon>Lactobacillaceae</taxon>
        <taxon>Companilactobacillus</taxon>
    </lineage>
</organism>
<dbReference type="AlphaFoldDB" id="A0A0H4QJF5"/>
<feature type="transmembrane region" description="Helical" evidence="2">
    <location>
        <begin position="144"/>
        <end position="161"/>
    </location>
</feature>
<accession>A0A0H4QJF5</accession>
<dbReference type="PATRIC" id="fig|1007676.4.peg.2275"/>
<dbReference type="EMBL" id="CP012034">
    <property type="protein sequence ID" value="AKP68052.1"/>
    <property type="molecule type" value="Genomic_DNA"/>
</dbReference>
<feature type="region of interest" description="Disordered" evidence="1">
    <location>
        <begin position="65"/>
        <end position="122"/>
    </location>
</feature>
<dbReference type="NCBIfam" id="TIGR01167">
    <property type="entry name" value="LPXTG_anchor"/>
    <property type="match status" value="1"/>
</dbReference>
<keyword evidence="2" id="KW-1133">Transmembrane helix</keyword>
<keyword evidence="4" id="KW-1185">Reference proteome</keyword>